<reference evidence="4 5" key="1">
    <citation type="submission" date="2009-02" db="EMBL/GenBank/DDBJ databases">
        <title>The Genome Sequence of Fusobacterium sp. 3_1_5R.</title>
        <authorList>
            <consortium name="The Broad Institute Genome Sequencing Platform"/>
            <person name="Ward D."/>
            <person name="Young S.K."/>
            <person name="Kodira C.D."/>
            <person name="Zeng Q."/>
            <person name="Koehrsen M."/>
            <person name="Alvarado L."/>
            <person name="Berlin A."/>
            <person name="Borenstein D."/>
            <person name="Chen Z."/>
            <person name="Engels R."/>
            <person name="Freedman E."/>
            <person name="Gellesch M."/>
            <person name="Goldberg J."/>
            <person name="Griggs A."/>
            <person name="Gujja S."/>
            <person name="Heiman D."/>
            <person name="Hepburn T."/>
            <person name="Howarth C."/>
            <person name="Jen D."/>
            <person name="Larson L."/>
            <person name="Lewis B."/>
            <person name="Mehta T."/>
            <person name="Park D."/>
            <person name="Pearson M."/>
            <person name="Roberts A."/>
            <person name="Saif S."/>
            <person name="Shea T."/>
            <person name="Shenoy N."/>
            <person name="Sisk P."/>
            <person name="Stolte C."/>
            <person name="Sykes S."/>
            <person name="Walk T."/>
            <person name="White J."/>
            <person name="Yandava C."/>
            <person name="Allen-Vercoe E."/>
            <person name="Strauss J."/>
            <person name="Ambrose C."/>
            <person name="Lander E."/>
            <person name="Nusbaum C."/>
            <person name="Galagan J."/>
            <person name="Birren B."/>
        </authorList>
    </citation>
    <scope>NUCLEOTIDE SEQUENCE [LARGE SCALE GENOMIC DNA]</scope>
    <source>
        <strain evidence="4 5">3_1_5R</strain>
    </source>
</reference>
<evidence type="ECO:0000313" key="4">
    <source>
        <dbReference type="EMBL" id="EFS21183.1"/>
    </source>
</evidence>
<dbReference type="Gene3D" id="3.40.630.10">
    <property type="entry name" value="Zn peptidases"/>
    <property type="match status" value="1"/>
</dbReference>
<dbReference type="HOGENOM" id="CLU_023257_6_0_0"/>
<protein>
    <submittedName>
        <fullName evidence="4">Amidohydrolase</fullName>
    </submittedName>
</protein>
<dbReference type="OrthoDB" id="9777385at2"/>
<evidence type="ECO:0000256" key="1">
    <source>
        <dbReference type="ARBA" id="ARBA00022801"/>
    </source>
</evidence>
<dbReference type="EMBL" id="GG657971">
    <property type="protein sequence ID" value="EFS21183.1"/>
    <property type="molecule type" value="Genomic_DNA"/>
</dbReference>
<feature type="binding site" evidence="2">
    <location>
        <position position="173"/>
    </location>
    <ligand>
        <name>Mn(2+)</name>
        <dbReference type="ChEBI" id="CHEBI:29035"/>
        <label>1</label>
    </ligand>
</feature>
<name>E5BDQ7_9FUSO</name>
<sequence length="412" mass="45129">MSTEKVLKSIEKIAKEQEDFYKYLHSHPELSMEESNTANMVCEKLVSFGYDVQRIGGGIVGVLKNGEGKTVLYRADMDALPIKEISNLPYASSVTQKKLKGEMVPVMHACGHDFHVTAGIGAAWAMANNKDEWSGTYIALFQPGEELGCGSQSMVEDGLVEKIPHPDIAFAQHVLVAPKSGMVGVCPGPFLSTAASIDIKVYGKGSHGSMPHLSVDTVVLAANIVTRLQTIVAREINPMDMAVLTVGALNAGDTSNIIPQEAVIKINIRAYTDEVREHLIEAIKRTVKAECTASRSPKDPEFKIYNEYPPTINDKEAAFKLQEAFKKYLGEDRVEKDYQPMSASEDFSNIPNAFGIPYVFWGFGAYNKKEDILPNHNPAFAPDLHPTMETGTEAAIVAAMSYLEKNDIKKGL</sequence>
<dbReference type="GO" id="GO:0046872">
    <property type="term" value="F:metal ion binding"/>
    <property type="evidence" value="ECO:0007669"/>
    <property type="project" value="UniProtKB-KW"/>
</dbReference>
<organism evidence="4 5">
    <name type="scientific">Fusobacterium gonidiaformans 3-1-5R</name>
    <dbReference type="NCBI Taxonomy" id="469605"/>
    <lineage>
        <taxon>Bacteria</taxon>
        <taxon>Fusobacteriati</taxon>
        <taxon>Fusobacteriota</taxon>
        <taxon>Fusobacteriia</taxon>
        <taxon>Fusobacteriales</taxon>
        <taxon>Fusobacteriaceae</taxon>
        <taxon>Fusobacterium</taxon>
    </lineage>
</organism>
<proteinExistence type="predicted"/>
<evidence type="ECO:0000256" key="2">
    <source>
        <dbReference type="PIRSR" id="PIRSR005962-1"/>
    </source>
</evidence>
<dbReference type="GO" id="GO:0019877">
    <property type="term" value="P:diaminopimelate biosynthetic process"/>
    <property type="evidence" value="ECO:0007669"/>
    <property type="project" value="UniProtKB-ARBA"/>
</dbReference>
<keyword evidence="5" id="KW-1185">Reference proteome</keyword>
<dbReference type="Pfam" id="PF07687">
    <property type="entry name" value="M20_dimer"/>
    <property type="match status" value="1"/>
</dbReference>
<dbReference type="InterPro" id="IPR017439">
    <property type="entry name" value="Amidohydrolase"/>
</dbReference>
<feature type="binding site" evidence="2">
    <location>
        <position position="112"/>
    </location>
    <ligand>
        <name>Mn(2+)</name>
        <dbReference type="ChEBI" id="CHEBI:29035"/>
        <label>2</label>
    </ligand>
</feature>
<dbReference type="SUPFAM" id="SSF53187">
    <property type="entry name" value="Zn-dependent exopeptidases"/>
    <property type="match status" value="1"/>
</dbReference>
<dbReference type="PIRSF" id="PIRSF005962">
    <property type="entry name" value="Pept_M20D_amidohydro"/>
    <property type="match status" value="1"/>
</dbReference>
<keyword evidence="2" id="KW-0464">Manganese</keyword>
<dbReference type="RefSeq" id="WP_008801253.1">
    <property type="nucleotide sequence ID" value="NZ_GG657971.1"/>
</dbReference>
<dbReference type="NCBIfam" id="TIGR01891">
    <property type="entry name" value="amidohydrolases"/>
    <property type="match status" value="1"/>
</dbReference>
<accession>E5BDQ7</accession>
<dbReference type="PANTHER" id="PTHR11014">
    <property type="entry name" value="PEPTIDASE M20 FAMILY MEMBER"/>
    <property type="match status" value="1"/>
</dbReference>
<dbReference type="GO" id="GO:0050118">
    <property type="term" value="F:N-acetyldiaminopimelate deacetylase activity"/>
    <property type="evidence" value="ECO:0007669"/>
    <property type="project" value="UniProtKB-ARBA"/>
</dbReference>
<comment type="cofactor">
    <cofactor evidence="2">
        <name>Mn(2+)</name>
        <dbReference type="ChEBI" id="CHEBI:29035"/>
    </cofactor>
    <text evidence="2">The Mn(2+) ion enhances activity.</text>
</comment>
<keyword evidence="2" id="KW-0479">Metal-binding</keyword>
<feature type="domain" description="Peptidase M20 dimerisation" evidence="3">
    <location>
        <begin position="194"/>
        <end position="290"/>
    </location>
</feature>
<feature type="binding site" evidence="2">
    <location>
        <position position="376"/>
    </location>
    <ligand>
        <name>Mn(2+)</name>
        <dbReference type="ChEBI" id="CHEBI:29035"/>
        <label>2</label>
    </ligand>
</feature>
<dbReference type="Gene3D" id="3.30.70.360">
    <property type="match status" value="1"/>
</dbReference>
<gene>
    <name evidence="4" type="ORF">FSBG_00680</name>
</gene>
<dbReference type="InterPro" id="IPR002933">
    <property type="entry name" value="Peptidase_M20"/>
</dbReference>
<dbReference type="PANTHER" id="PTHR11014:SF63">
    <property type="entry name" value="METALLOPEPTIDASE, PUTATIVE (AFU_ORTHOLOGUE AFUA_6G09600)-RELATED"/>
    <property type="match status" value="1"/>
</dbReference>
<feature type="binding site" evidence="2">
    <location>
        <position position="146"/>
    </location>
    <ligand>
        <name>Mn(2+)</name>
        <dbReference type="ChEBI" id="CHEBI:29035"/>
        <label>2</label>
    </ligand>
</feature>
<dbReference type="AlphaFoldDB" id="E5BDQ7"/>
<dbReference type="Pfam" id="PF01546">
    <property type="entry name" value="Peptidase_M20"/>
    <property type="match status" value="1"/>
</dbReference>
<evidence type="ECO:0000313" key="5">
    <source>
        <dbReference type="Proteomes" id="UP000002975"/>
    </source>
</evidence>
<keyword evidence="1 4" id="KW-0378">Hydrolase</keyword>
<dbReference type="Proteomes" id="UP000002975">
    <property type="component" value="Unassembled WGS sequence"/>
</dbReference>
<dbReference type="SUPFAM" id="SSF55031">
    <property type="entry name" value="Bacterial exopeptidase dimerisation domain"/>
    <property type="match status" value="1"/>
</dbReference>
<feature type="binding site" evidence="2">
    <location>
        <position position="110"/>
    </location>
    <ligand>
        <name>Mn(2+)</name>
        <dbReference type="ChEBI" id="CHEBI:29035"/>
        <label>2</label>
    </ligand>
</feature>
<dbReference type="InterPro" id="IPR011650">
    <property type="entry name" value="Peptidase_M20_dimer"/>
</dbReference>
<dbReference type="FunFam" id="3.30.70.360:FF:000001">
    <property type="entry name" value="N-acetyldiaminopimelate deacetylase"/>
    <property type="match status" value="1"/>
</dbReference>
<evidence type="ECO:0000259" key="3">
    <source>
        <dbReference type="Pfam" id="PF07687"/>
    </source>
</evidence>
<dbReference type="InterPro" id="IPR036264">
    <property type="entry name" value="Bact_exopeptidase_dim_dom"/>
</dbReference>
<dbReference type="BioCyc" id="FSP469605-HMP:GTSP-685-MONOMER"/>